<name>A0A975R1M9_9MICC</name>
<dbReference type="EMBL" id="CP076022">
    <property type="protein sequence ID" value="QWC10728.1"/>
    <property type="molecule type" value="Genomic_DNA"/>
</dbReference>
<keyword evidence="1" id="KW-0378">Hydrolase</keyword>
<keyword evidence="4" id="KW-0547">Nucleotide-binding</keyword>
<dbReference type="Pfam" id="PF00176">
    <property type="entry name" value="SNF2-rel_dom"/>
    <property type="match status" value="1"/>
</dbReference>
<dbReference type="GO" id="GO:0016787">
    <property type="term" value="F:hydrolase activity"/>
    <property type="evidence" value="ECO:0007669"/>
    <property type="project" value="UniProtKB-KW"/>
</dbReference>
<dbReference type="GO" id="GO:0005524">
    <property type="term" value="F:ATP binding"/>
    <property type="evidence" value="ECO:0007669"/>
    <property type="project" value="InterPro"/>
</dbReference>
<dbReference type="InterPro" id="IPR025202">
    <property type="entry name" value="PLD-like_dom"/>
</dbReference>
<dbReference type="SMART" id="SM00487">
    <property type="entry name" value="DEXDc"/>
    <property type="match status" value="1"/>
</dbReference>
<dbReference type="Proteomes" id="UP000676885">
    <property type="component" value="Chromosome"/>
</dbReference>
<dbReference type="KEGG" id="ajg:KKR91_03635"/>
<organism evidence="4 5">
    <name type="scientific">Arthrobacter jiangjiafuii</name>
    <dbReference type="NCBI Taxonomy" id="2817475"/>
    <lineage>
        <taxon>Bacteria</taxon>
        <taxon>Bacillati</taxon>
        <taxon>Actinomycetota</taxon>
        <taxon>Actinomycetes</taxon>
        <taxon>Micrococcales</taxon>
        <taxon>Micrococcaceae</taxon>
        <taxon>Arthrobacter</taxon>
    </lineage>
</organism>
<dbReference type="Gene3D" id="3.40.50.10810">
    <property type="entry name" value="Tandem AAA-ATPase domain"/>
    <property type="match status" value="1"/>
</dbReference>
<evidence type="ECO:0000259" key="2">
    <source>
        <dbReference type="PROSITE" id="PS51192"/>
    </source>
</evidence>
<evidence type="ECO:0000256" key="1">
    <source>
        <dbReference type="ARBA" id="ARBA00022801"/>
    </source>
</evidence>
<dbReference type="PROSITE" id="PS51194">
    <property type="entry name" value="HELICASE_CTER"/>
    <property type="match status" value="1"/>
</dbReference>
<dbReference type="InterPro" id="IPR014001">
    <property type="entry name" value="Helicase_ATP-bd"/>
</dbReference>
<dbReference type="InterPro" id="IPR000330">
    <property type="entry name" value="SNF2_N"/>
</dbReference>
<dbReference type="AlphaFoldDB" id="A0A975R1M9"/>
<keyword evidence="4" id="KW-0067">ATP-binding</keyword>
<keyword evidence="4" id="KW-0347">Helicase</keyword>
<dbReference type="SUPFAM" id="SSF52540">
    <property type="entry name" value="P-loop containing nucleoside triphosphate hydrolases"/>
    <property type="match status" value="1"/>
</dbReference>
<dbReference type="Pfam" id="PF00271">
    <property type="entry name" value="Helicase_C"/>
    <property type="match status" value="1"/>
</dbReference>
<dbReference type="InterPro" id="IPR027417">
    <property type="entry name" value="P-loop_NTPase"/>
</dbReference>
<accession>A0A975R1M9</accession>
<dbReference type="PROSITE" id="PS51192">
    <property type="entry name" value="HELICASE_ATP_BIND_1"/>
    <property type="match status" value="1"/>
</dbReference>
<evidence type="ECO:0000259" key="3">
    <source>
        <dbReference type="PROSITE" id="PS51194"/>
    </source>
</evidence>
<dbReference type="InterPro" id="IPR002464">
    <property type="entry name" value="DNA/RNA_helicase_DEAH_CS"/>
</dbReference>
<dbReference type="Gene3D" id="3.30.870.10">
    <property type="entry name" value="Endonuclease Chain A"/>
    <property type="match status" value="1"/>
</dbReference>
<dbReference type="SUPFAM" id="SSF56024">
    <property type="entry name" value="Phospholipase D/nuclease"/>
    <property type="match status" value="1"/>
</dbReference>
<dbReference type="PROSITE" id="PS00690">
    <property type="entry name" value="DEAH_ATP_HELICASE"/>
    <property type="match status" value="1"/>
</dbReference>
<dbReference type="Gene3D" id="3.40.50.300">
    <property type="entry name" value="P-loop containing nucleotide triphosphate hydrolases"/>
    <property type="match status" value="1"/>
</dbReference>
<evidence type="ECO:0000313" key="4">
    <source>
        <dbReference type="EMBL" id="QWC10728.1"/>
    </source>
</evidence>
<dbReference type="CDD" id="cd18793">
    <property type="entry name" value="SF2_C_SNF"/>
    <property type="match status" value="1"/>
</dbReference>
<dbReference type="InterPro" id="IPR049730">
    <property type="entry name" value="SNF2/RAD54-like_C"/>
</dbReference>
<gene>
    <name evidence="4" type="ORF">KKR91_03635</name>
</gene>
<dbReference type="InterPro" id="IPR001650">
    <property type="entry name" value="Helicase_C-like"/>
</dbReference>
<dbReference type="Pfam" id="PF13091">
    <property type="entry name" value="PLDc_2"/>
    <property type="match status" value="1"/>
</dbReference>
<dbReference type="InterPro" id="IPR038718">
    <property type="entry name" value="SNF2-like_sf"/>
</dbReference>
<proteinExistence type="predicted"/>
<protein>
    <submittedName>
        <fullName evidence="4">Helicase</fullName>
    </submittedName>
</protein>
<evidence type="ECO:0000313" key="5">
    <source>
        <dbReference type="Proteomes" id="UP000676885"/>
    </source>
</evidence>
<dbReference type="GO" id="GO:0004386">
    <property type="term" value="F:helicase activity"/>
    <property type="evidence" value="ECO:0007669"/>
    <property type="project" value="UniProtKB-KW"/>
</dbReference>
<reference evidence="4 5" key="1">
    <citation type="submission" date="2021-05" db="EMBL/GenBank/DDBJ databases">
        <title>Novel species in genus Arthrobacter.</title>
        <authorList>
            <person name="Zhang G."/>
        </authorList>
    </citation>
    <scope>NUCLEOTIDE SEQUENCE [LARGE SCALE GENOMIC DNA]</scope>
    <source>
        <strain evidence="5">zg-ZUI227</strain>
    </source>
</reference>
<dbReference type="SMART" id="SM00490">
    <property type="entry name" value="HELICc"/>
    <property type="match status" value="1"/>
</dbReference>
<dbReference type="RefSeq" id="WP_210229959.1">
    <property type="nucleotide sequence ID" value="NZ_CP076022.1"/>
</dbReference>
<keyword evidence="5" id="KW-1185">Reference proteome</keyword>
<dbReference type="PANTHER" id="PTHR45766:SF6">
    <property type="entry name" value="SWI_SNF-RELATED MATRIX-ASSOCIATED ACTIN-DEPENDENT REGULATOR OF CHROMATIN SUBFAMILY A-LIKE PROTEIN 1"/>
    <property type="match status" value="1"/>
</dbReference>
<feature type="domain" description="Helicase C-terminal" evidence="3">
    <location>
        <begin position="691"/>
        <end position="856"/>
    </location>
</feature>
<dbReference type="PANTHER" id="PTHR45766">
    <property type="entry name" value="DNA ANNEALING HELICASE AND ENDONUCLEASE ZRANB3 FAMILY MEMBER"/>
    <property type="match status" value="1"/>
</dbReference>
<feature type="domain" description="Helicase ATP-binding" evidence="2">
    <location>
        <begin position="266"/>
        <end position="417"/>
    </location>
</feature>
<sequence length="1124" mass="123719">MSFPMSVTRPEFATNRTGAATERVADAVIKMIANGSEGRVEPTRVDIATAYFNVGGFTLIAEALEAAGPVRLLLGAEPMDYDVRSTITPLSVLGARRGNPRLREALEEHAKALTEDRDLVGITREGDAAVQRLLVWLKSHDVQVRRLEKHFLHGKAFIVKDGGASVLAGSSNLTFSGMARNRELNLGVYQPSPVERTQEWFDEQWEEAVPYDLAGLYAARTELHQPWTVFLRMLYELYGDTFEADTEFDNELGLTDFQADGVHRAKRILAKRGGVIVADEVGLGKTFVAGELIREAAIEHRQKVLVVAPATLRDSTWRPFLKDKNINADVVSYEELAGDIQNGRAGKAGAHVQALDSYALVVVDEAHNLRNASTHRADAFRMLLAGSVPKKLILLTATPVNNSLQDLQTLVSYIDPSDGAFADIGVPSVRQYIGTAMALDPDELSGKHLFELLDAIAVRRTRRFIKTQYPHAKVGGVQITFPQSRVHRVEYHLDGVLPGFFERLADALGARSEDEDLTTTGVTLKDPGKVLTMARYVPSRFLLGKDKQIEQYEVQNAGLLRSALLKRFESSAVAFGATIMKMISSQDHFLSALDQGRVLTGDALRAWAASDSDDIDTVIKAMNDDTLESNVDAASGYNVPALRAAVQADKELLQQFLTEVAAVSWKDDPKIDRLADEIGLIAASAKRDGVGVANTRDRRKVLVFTYFADTANYINEALTALAAHGDKRLVDYAGRIVVATGGDRHGRKDAIVGFAPRTAGTVEDEDKYDLAIATDVLSEGVNLQQAGHIINYDLPWNPMRLVQRHGRIDRIGSQHREINLRCFFPDDQLEELLQLEGRLQLKLKQAAAAFGISDGVLPGVEAAERVISETRQEIERLRQEDAALFDATGSAAASSEEYQRRLANAWKSEETAKDVLGLPWGSGSVIVRPGRRPGFVLCAQVADHPRPEFRFVPLQDGKLEVLDGEAEIISELLTCLEQADPGDPNTSPADPSPSLRDDLYTAWSAAQADMHTEWMKRTDPASFEPSVPRVMRVAADHVRRHGGALGDQQDRLVERLNQVANPRTEREIRSVLASHRQGSPAEAVRALMDKANELRLKTPKPTEALPQVSPDDIRLVTWMAITNK</sequence>